<gene>
    <name evidence="1" type="ORF">A5886_001932</name>
</gene>
<dbReference type="RefSeq" id="WP_179190019.1">
    <property type="nucleotide sequence ID" value="NZ_NGKU01000001.1"/>
</dbReference>
<name>A0A242A8B7_9ENTE</name>
<dbReference type="Proteomes" id="UP000195043">
    <property type="component" value="Unassembled WGS sequence"/>
</dbReference>
<evidence type="ECO:0000313" key="2">
    <source>
        <dbReference type="Proteomes" id="UP000195043"/>
    </source>
</evidence>
<organism evidence="1 2">
    <name type="scientific">Candidatus Enterococcus testudinis</name>
    <dbReference type="NCBI Taxonomy" id="1834191"/>
    <lineage>
        <taxon>Bacteria</taxon>
        <taxon>Bacillati</taxon>
        <taxon>Bacillota</taxon>
        <taxon>Bacilli</taxon>
        <taxon>Lactobacillales</taxon>
        <taxon>Enterococcaceae</taxon>
        <taxon>Enterococcus</taxon>
    </lineage>
</organism>
<sequence length="48" mass="5209">MSILKSAVKYKVAKKETSKVMGDGVLSSVVAAKAVKKSNQRSNQRTKK</sequence>
<keyword evidence="2" id="KW-1185">Reference proteome</keyword>
<dbReference type="STRING" id="1834191.A5886_001932"/>
<proteinExistence type="predicted"/>
<dbReference type="AlphaFoldDB" id="A0A242A8B7"/>
<accession>A0A242A8B7</accession>
<comment type="caution">
    <text evidence="1">The sequence shown here is derived from an EMBL/GenBank/DDBJ whole genome shotgun (WGS) entry which is preliminary data.</text>
</comment>
<reference evidence="1 2" key="1">
    <citation type="submission" date="2017-05" db="EMBL/GenBank/DDBJ databases">
        <title>The Genome Sequence of Enterococcus sp. 8G7_MSG3316.</title>
        <authorList>
            <consortium name="The Broad Institute Genomics Platform"/>
            <consortium name="The Broad Institute Genomic Center for Infectious Diseases"/>
            <person name="Earl A."/>
            <person name="Manson A."/>
            <person name="Schwartman J."/>
            <person name="Gilmore M."/>
            <person name="Abouelleil A."/>
            <person name="Cao P."/>
            <person name="Chapman S."/>
            <person name="Cusick C."/>
            <person name="Shea T."/>
            <person name="Young S."/>
            <person name="Neafsey D."/>
            <person name="Nusbaum C."/>
            <person name="Birren B."/>
        </authorList>
    </citation>
    <scope>NUCLEOTIDE SEQUENCE [LARGE SCALE GENOMIC DNA]</scope>
    <source>
        <strain evidence="1 2">8G7_MSG3316</strain>
    </source>
</reference>
<dbReference type="EMBL" id="NGKU01000001">
    <property type="protein sequence ID" value="OTN76853.1"/>
    <property type="molecule type" value="Genomic_DNA"/>
</dbReference>
<evidence type="ECO:0000313" key="1">
    <source>
        <dbReference type="EMBL" id="OTN76853.1"/>
    </source>
</evidence>
<protein>
    <submittedName>
        <fullName evidence="1">Uncharacterized protein</fullName>
    </submittedName>
</protein>